<evidence type="ECO:0000256" key="2">
    <source>
        <dbReference type="ARBA" id="ARBA00006656"/>
    </source>
</evidence>
<proteinExistence type="inferred from homology"/>
<feature type="domain" description="TGF-beta family profile" evidence="8">
    <location>
        <begin position="433"/>
        <end position="565"/>
    </location>
</feature>
<feature type="compositionally biased region" description="Basic and acidic residues" evidence="7">
    <location>
        <begin position="349"/>
        <end position="358"/>
    </location>
</feature>
<dbReference type="Gene3D" id="2.10.90.10">
    <property type="entry name" value="Cystine-knot cytokines"/>
    <property type="match status" value="1"/>
</dbReference>
<dbReference type="InterPro" id="IPR015615">
    <property type="entry name" value="TGF-beta-rel"/>
</dbReference>
<dbReference type="PROSITE" id="PS00250">
    <property type="entry name" value="TGF_BETA_1"/>
    <property type="match status" value="1"/>
</dbReference>
<gene>
    <name evidence="9" type="ORF">BaRGS_00025282</name>
</gene>
<dbReference type="EMBL" id="JACVVK020000226">
    <property type="protein sequence ID" value="KAK7483483.1"/>
    <property type="molecule type" value="Genomic_DNA"/>
</dbReference>
<dbReference type="SMART" id="SM00204">
    <property type="entry name" value="TGFB"/>
    <property type="match status" value="1"/>
</dbReference>
<keyword evidence="10" id="KW-1185">Reference proteome</keyword>
<comment type="similarity">
    <text evidence="2 6">Belongs to the TGF-beta family.</text>
</comment>
<accession>A0ABD0K8T9</accession>
<dbReference type="SUPFAM" id="SSF57501">
    <property type="entry name" value="Cystine-knot cytokines"/>
    <property type="match status" value="1"/>
</dbReference>
<dbReference type="PROSITE" id="PS51362">
    <property type="entry name" value="TGF_BETA_2"/>
    <property type="match status" value="1"/>
</dbReference>
<dbReference type="PANTHER" id="PTHR11848:SF302">
    <property type="entry name" value="TGF-BETA FAMILY PROFILE DOMAIN-CONTAINING PROTEIN"/>
    <property type="match status" value="1"/>
</dbReference>
<organism evidence="9 10">
    <name type="scientific">Batillaria attramentaria</name>
    <dbReference type="NCBI Taxonomy" id="370345"/>
    <lineage>
        <taxon>Eukaryota</taxon>
        <taxon>Metazoa</taxon>
        <taxon>Spiralia</taxon>
        <taxon>Lophotrochozoa</taxon>
        <taxon>Mollusca</taxon>
        <taxon>Gastropoda</taxon>
        <taxon>Caenogastropoda</taxon>
        <taxon>Sorbeoconcha</taxon>
        <taxon>Cerithioidea</taxon>
        <taxon>Batillariidae</taxon>
        <taxon>Batillaria</taxon>
    </lineage>
</organism>
<comment type="subcellular location">
    <subcellularLocation>
        <location evidence="1">Secreted</location>
    </subcellularLocation>
</comment>
<keyword evidence="3" id="KW-0964">Secreted</keyword>
<dbReference type="PANTHER" id="PTHR11848">
    <property type="entry name" value="TGF-BETA FAMILY"/>
    <property type="match status" value="1"/>
</dbReference>
<dbReference type="Proteomes" id="UP001519460">
    <property type="component" value="Unassembled WGS sequence"/>
</dbReference>
<dbReference type="AlphaFoldDB" id="A0ABD0K8T9"/>
<reference evidence="9 10" key="1">
    <citation type="journal article" date="2023" name="Sci. Data">
        <title>Genome assembly of the Korean intertidal mud-creeper Batillaria attramentaria.</title>
        <authorList>
            <person name="Patra A.K."/>
            <person name="Ho P.T."/>
            <person name="Jun S."/>
            <person name="Lee S.J."/>
            <person name="Kim Y."/>
            <person name="Won Y.J."/>
        </authorList>
    </citation>
    <scope>NUCLEOTIDE SEQUENCE [LARGE SCALE GENOMIC DNA]</scope>
    <source>
        <strain evidence="9">Wonlab-2016</strain>
    </source>
</reference>
<sequence length="565" mass="64468">TGFFGRAEQERFKFQVRFQPRSSKTGTQSRLRNSKETLKKNKKNVDTEQVHERTKHTMTDKVTSTPRKLPVKLCVNRVRRHRYELARVLPKLPRHLLLASLLVVLPSAGTLTPTTPTTTPRTSMTSLRAQRRGMLAAAGPAFVYMSRLYDRMKQHDADDSHMSDFAPESCKQEYIAGTYAREGAENSPWLTFNTSGVVHADDNITLAEVAIATKQGYRRNACLHVRDTNSRRLGCRLAPLNTQGLMTFDVTSELKTRQSEDEFSVYLEHMHHAHVEKALLVIFRNIDTEQLLNARRSRQRPPARNPGLQTEAFDVANDIENGVGQLEEELIRSKRQTTSGFRPLSSRGKHADVGEGRGRFVASDEDVDPSDISEEERRRHRESGREIMLDTVQTSYARYQAARRGTRGEGSRLPSHEFDLDMLADRLNQVEPRLKRQAGEAGRPGDVAGYSRPDTVCQLRPFVLDPYEDLQWFEILRPMYFHLNMCWGGCPPVLPRNGNQTNFYSYLTSLFVSLHPRIAAERNPPILPLRCLPRRFEPFSVMLEEMGNIVVKRWHNAKVVECGCA</sequence>
<feature type="compositionally biased region" description="Polar residues" evidence="7">
    <location>
        <begin position="20"/>
        <end position="31"/>
    </location>
</feature>
<evidence type="ECO:0000313" key="10">
    <source>
        <dbReference type="Proteomes" id="UP001519460"/>
    </source>
</evidence>
<evidence type="ECO:0000259" key="8">
    <source>
        <dbReference type="PROSITE" id="PS51362"/>
    </source>
</evidence>
<feature type="region of interest" description="Disordered" evidence="7">
    <location>
        <begin position="20"/>
        <end position="64"/>
    </location>
</feature>
<evidence type="ECO:0000256" key="7">
    <source>
        <dbReference type="SAM" id="MobiDB-lite"/>
    </source>
</evidence>
<evidence type="ECO:0000256" key="1">
    <source>
        <dbReference type="ARBA" id="ARBA00004613"/>
    </source>
</evidence>
<dbReference type="Pfam" id="PF00019">
    <property type="entry name" value="TGF_beta"/>
    <property type="match status" value="1"/>
</dbReference>
<dbReference type="InterPro" id="IPR017948">
    <property type="entry name" value="TGFb_CS"/>
</dbReference>
<dbReference type="GO" id="GO:0008083">
    <property type="term" value="F:growth factor activity"/>
    <property type="evidence" value="ECO:0007669"/>
    <property type="project" value="UniProtKB-KW"/>
</dbReference>
<comment type="caution">
    <text evidence="9">The sequence shown here is derived from an EMBL/GenBank/DDBJ whole genome shotgun (WGS) entry which is preliminary data.</text>
</comment>
<feature type="compositionally biased region" description="Acidic residues" evidence="7">
    <location>
        <begin position="363"/>
        <end position="374"/>
    </location>
</feature>
<name>A0ABD0K8T9_9CAEN</name>
<evidence type="ECO:0000313" key="9">
    <source>
        <dbReference type="EMBL" id="KAK7483483.1"/>
    </source>
</evidence>
<evidence type="ECO:0000256" key="5">
    <source>
        <dbReference type="ARBA" id="ARBA00023157"/>
    </source>
</evidence>
<feature type="region of interest" description="Disordered" evidence="7">
    <location>
        <begin position="334"/>
        <end position="382"/>
    </location>
</feature>
<dbReference type="GO" id="GO:0005576">
    <property type="term" value="C:extracellular region"/>
    <property type="evidence" value="ECO:0007669"/>
    <property type="project" value="UniProtKB-SubCell"/>
</dbReference>
<dbReference type="InterPro" id="IPR001839">
    <property type="entry name" value="TGF-b_C"/>
</dbReference>
<evidence type="ECO:0000256" key="6">
    <source>
        <dbReference type="RuleBase" id="RU000354"/>
    </source>
</evidence>
<protein>
    <recommendedName>
        <fullName evidence="8">TGF-beta family profile domain-containing protein</fullName>
    </recommendedName>
</protein>
<keyword evidence="4 6" id="KW-0339">Growth factor</keyword>
<dbReference type="InterPro" id="IPR029034">
    <property type="entry name" value="Cystine-knot_cytokine"/>
</dbReference>
<feature type="compositionally biased region" description="Basic and acidic residues" evidence="7">
    <location>
        <begin position="33"/>
        <end position="59"/>
    </location>
</feature>
<evidence type="ECO:0000256" key="3">
    <source>
        <dbReference type="ARBA" id="ARBA00022525"/>
    </source>
</evidence>
<dbReference type="CDD" id="cd13756">
    <property type="entry name" value="TGF_beta_BMPs_GDFs"/>
    <property type="match status" value="1"/>
</dbReference>
<feature type="non-terminal residue" evidence="9">
    <location>
        <position position="1"/>
    </location>
</feature>
<keyword evidence="5" id="KW-1015">Disulfide bond</keyword>
<evidence type="ECO:0000256" key="4">
    <source>
        <dbReference type="ARBA" id="ARBA00023030"/>
    </source>
</evidence>